<reference evidence="2 3" key="1">
    <citation type="journal article" date="2021" name="BMC Genomics">
        <title>Datura genome reveals duplications of psychoactive alkaloid biosynthetic genes and high mutation rate following tissue culture.</title>
        <authorList>
            <person name="Rajewski A."/>
            <person name="Carter-House D."/>
            <person name="Stajich J."/>
            <person name="Litt A."/>
        </authorList>
    </citation>
    <scope>NUCLEOTIDE SEQUENCE [LARGE SCALE GENOMIC DNA]</scope>
    <source>
        <strain evidence="2">AR-01</strain>
    </source>
</reference>
<dbReference type="EMBL" id="JACEIK010006883">
    <property type="protein sequence ID" value="MCE3049434.1"/>
    <property type="molecule type" value="Genomic_DNA"/>
</dbReference>
<feature type="region of interest" description="Disordered" evidence="1">
    <location>
        <begin position="20"/>
        <end position="42"/>
    </location>
</feature>
<keyword evidence="3" id="KW-1185">Reference proteome</keyword>
<name>A0ABS8WGW6_DATST</name>
<evidence type="ECO:0000313" key="2">
    <source>
        <dbReference type="EMBL" id="MCE3049434.1"/>
    </source>
</evidence>
<accession>A0ABS8WGW6</accession>
<feature type="non-terminal residue" evidence="2">
    <location>
        <position position="63"/>
    </location>
</feature>
<sequence>MKDQLKRLNQDLSYDVSRRFSKIGDSSEKRRGGSRGSAATGGVVNGLAVLRPTLAEKYGRGEK</sequence>
<evidence type="ECO:0000256" key="1">
    <source>
        <dbReference type="SAM" id="MobiDB-lite"/>
    </source>
</evidence>
<proteinExistence type="predicted"/>
<protein>
    <submittedName>
        <fullName evidence="2">Uncharacterized protein</fullName>
    </submittedName>
</protein>
<gene>
    <name evidence="2" type="ORF">HAX54_044815</name>
</gene>
<comment type="caution">
    <text evidence="2">The sequence shown here is derived from an EMBL/GenBank/DDBJ whole genome shotgun (WGS) entry which is preliminary data.</text>
</comment>
<evidence type="ECO:0000313" key="3">
    <source>
        <dbReference type="Proteomes" id="UP000823775"/>
    </source>
</evidence>
<organism evidence="2 3">
    <name type="scientific">Datura stramonium</name>
    <name type="common">Jimsonweed</name>
    <name type="synonym">Common thornapple</name>
    <dbReference type="NCBI Taxonomy" id="4076"/>
    <lineage>
        <taxon>Eukaryota</taxon>
        <taxon>Viridiplantae</taxon>
        <taxon>Streptophyta</taxon>
        <taxon>Embryophyta</taxon>
        <taxon>Tracheophyta</taxon>
        <taxon>Spermatophyta</taxon>
        <taxon>Magnoliopsida</taxon>
        <taxon>eudicotyledons</taxon>
        <taxon>Gunneridae</taxon>
        <taxon>Pentapetalae</taxon>
        <taxon>asterids</taxon>
        <taxon>lamiids</taxon>
        <taxon>Solanales</taxon>
        <taxon>Solanaceae</taxon>
        <taxon>Solanoideae</taxon>
        <taxon>Datureae</taxon>
        <taxon>Datura</taxon>
    </lineage>
</organism>
<dbReference type="Proteomes" id="UP000823775">
    <property type="component" value="Unassembled WGS sequence"/>
</dbReference>